<dbReference type="RefSeq" id="WP_105192659.1">
    <property type="nucleotide sequence ID" value="NZ_PTQZ01000156.1"/>
</dbReference>
<dbReference type="Gene3D" id="1.10.357.10">
    <property type="entry name" value="Tetracycline Repressor, domain 2"/>
    <property type="match status" value="1"/>
</dbReference>
<evidence type="ECO:0000256" key="1">
    <source>
        <dbReference type="ARBA" id="ARBA00023125"/>
    </source>
</evidence>
<dbReference type="Pfam" id="PF00440">
    <property type="entry name" value="TetR_N"/>
    <property type="match status" value="1"/>
</dbReference>
<dbReference type="GO" id="GO:0000976">
    <property type="term" value="F:transcription cis-regulatory region binding"/>
    <property type="evidence" value="ECO:0007669"/>
    <property type="project" value="TreeGrafter"/>
</dbReference>
<evidence type="ECO:0000313" key="4">
    <source>
        <dbReference type="EMBL" id="PQA39064.1"/>
    </source>
</evidence>
<dbReference type="OrthoDB" id="9816320at2"/>
<dbReference type="InterPro" id="IPR009057">
    <property type="entry name" value="Homeodomain-like_sf"/>
</dbReference>
<dbReference type="InterPro" id="IPR050109">
    <property type="entry name" value="HTH-type_TetR-like_transc_reg"/>
</dbReference>
<protein>
    <submittedName>
        <fullName evidence="4">TetR/AcrR family transcriptional regulator</fullName>
    </submittedName>
</protein>
<dbReference type="AlphaFoldDB" id="A0A2P6ARY1"/>
<proteinExistence type="predicted"/>
<dbReference type="PANTHER" id="PTHR30055:SF226">
    <property type="entry name" value="HTH-TYPE TRANSCRIPTIONAL REGULATOR PKSA"/>
    <property type="match status" value="1"/>
</dbReference>
<dbReference type="SUPFAM" id="SSF46689">
    <property type="entry name" value="Homeodomain-like"/>
    <property type="match status" value="1"/>
</dbReference>
<dbReference type="PROSITE" id="PS50977">
    <property type="entry name" value="HTH_TETR_2"/>
    <property type="match status" value="1"/>
</dbReference>
<accession>A0A2P6ARY1</accession>
<dbReference type="GO" id="GO:0003700">
    <property type="term" value="F:DNA-binding transcription factor activity"/>
    <property type="evidence" value="ECO:0007669"/>
    <property type="project" value="TreeGrafter"/>
</dbReference>
<feature type="domain" description="HTH tetR-type" evidence="3">
    <location>
        <begin position="11"/>
        <end position="70"/>
    </location>
</feature>
<keyword evidence="1 2" id="KW-0238">DNA-binding</keyword>
<keyword evidence="5" id="KW-1185">Reference proteome</keyword>
<evidence type="ECO:0000259" key="3">
    <source>
        <dbReference type="PROSITE" id="PS50977"/>
    </source>
</evidence>
<reference evidence="5" key="1">
    <citation type="submission" date="2018-02" db="EMBL/GenBank/DDBJ databases">
        <title>Genome sequencing of Solimonas sp. HR-BB.</title>
        <authorList>
            <person name="Lee Y."/>
            <person name="Jeon C.O."/>
        </authorList>
    </citation>
    <scope>NUCLEOTIDE SEQUENCE [LARGE SCALE GENOMIC DNA]</scope>
    <source>
        <strain evidence="5">HR-E</strain>
    </source>
</reference>
<dbReference type="PANTHER" id="PTHR30055">
    <property type="entry name" value="HTH-TYPE TRANSCRIPTIONAL REGULATOR RUTR"/>
    <property type="match status" value="1"/>
</dbReference>
<evidence type="ECO:0000313" key="5">
    <source>
        <dbReference type="Proteomes" id="UP000243900"/>
    </source>
</evidence>
<dbReference type="EMBL" id="PTQZ01000156">
    <property type="protein sequence ID" value="PQA39064.1"/>
    <property type="molecule type" value="Genomic_DNA"/>
</dbReference>
<organism evidence="4 5">
    <name type="scientific">Amnimonas aquatica</name>
    <dbReference type="NCBI Taxonomy" id="2094561"/>
    <lineage>
        <taxon>Bacteria</taxon>
        <taxon>Pseudomonadati</taxon>
        <taxon>Pseudomonadota</taxon>
        <taxon>Gammaproteobacteria</taxon>
        <taxon>Moraxellales</taxon>
        <taxon>Moraxellaceae</taxon>
        <taxon>Amnimonas</taxon>
    </lineage>
</organism>
<dbReference type="InterPro" id="IPR001647">
    <property type="entry name" value="HTH_TetR"/>
</dbReference>
<dbReference type="Proteomes" id="UP000243900">
    <property type="component" value="Unassembled WGS sequence"/>
</dbReference>
<dbReference type="PRINTS" id="PR00455">
    <property type="entry name" value="HTHTETR"/>
</dbReference>
<gene>
    <name evidence="4" type="ORF">C5O18_06890</name>
</gene>
<feature type="DNA-binding region" description="H-T-H motif" evidence="2">
    <location>
        <begin position="33"/>
        <end position="52"/>
    </location>
</feature>
<comment type="caution">
    <text evidence="4">The sequence shown here is derived from an EMBL/GenBank/DDBJ whole genome shotgun (WGS) entry which is preliminary data.</text>
</comment>
<name>A0A2P6ARY1_9GAMM</name>
<sequence length="207" mass="23024">MTRKPQQSRSKATVEAIIEAGIRAVASHGASATTRQIAETAGISIGSLYEYFSNKEAVFDAMHQRFINEVVTLIQDTTPAIVQMPADDGVRELLRRFGALLTRDDERYLRVARQLVHHDSLNYAEPIRQMLMQLVMAYVVSQPAQASRVDLQAMAYIMINTGIFMMLHHLSTPNPPITFEQLCDGLADIVRRYLETPEPPTVPGAAG</sequence>
<evidence type="ECO:0000256" key="2">
    <source>
        <dbReference type="PROSITE-ProRule" id="PRU00335"/>
    </source>
</evidence>